<dbReference type="AlphaFoldDB" id="W9G254"/>
<accession>W9G254</accession>
<dbReference type="Proteomes" id="UP000019489">
    <property type="component" value="Unassembled WGS sequence"/>
</dbReference>
<evidence type="ECO:0000313" key="1">
    <source>
        <dbReference type="EMBL" id="EWT00191.1"/>
    </source>
</evidence>
<protein>
    <recommendedName>
        <fullName evidence="3">AbiEi antitoxin C-terminal domain-containing protein</fullName>
    </recommendedName>
</protein>
<gene>
    <name evidence="1" type="ORF">N865_17775</name>
</gene>
<keyword evidence="2" id="KW-1185">Reference proteome</keyword>
<dbReference type="STRING" id="1386089.N865_17775"/>
<name>W9G254_9MICO</name>
<evidence type="ECO:0008006" key="3">
    <source>
        <dbReference type="Google" id="ProtNLM"/>
    </source>
</evidence>
<comment type="caution">
    <text evidence="1">The sequence shown here is derived from an EMBL/GenBank/DDBJ whole genome shotgun (WGS) entry which is preliminary data.</text>
</comment>
<dbReference type="EMBL" id="AWSA01000052">
    <property type="protein sequence ID" value="EWT00191.1"/>
    <property type="molecule type" value="Genomic_DNA"/>
</dbReference>
<organism evidence="1 2">
    <name type="scientific">Intrasporangium oryzae NRRL B-24470</name>
    <dbReference type="NCBI Taxonomy" id="1386089"/>
    <lineage>
        <taxon>Bacteria</taxon>
        <taxon>Bacillati</taxon>
        <taxon>Actinomycetota</taxon>
        <taxon>Actinomycetes</taxon>
        <taxon>Micrococcales</taxon>
        <taxon>Intrasporangiaceae</taxon>
        <taxon>Intrasporangium</taxon>
    </lineage>
</organism>
<reference evidence="1 2" key="1">
    <citation type="submission" date="2013-08" db="EMBL/GenBank/DDBJ databases">
        <title>Intrasporangium oryzae NRRL B-24470.</title>
        <authorList>
            <person name="Liu H."/>
            <person name="Wang G."/>
        </authorList>
    </citation>
    <scope>NUCLEOTIDE SEQUENCE [LARGE SCALE GENOMIC DNA]</scope>
    <source>
        <strain evidence="1 2">NRRL B-24470</strain>
    </source>
</reference>
<evidence type="ECO:0000313" key="2">
    <source>
        <dbReference type="Proteomes" id="UP000019489"/>
    </source>
</evidence>
<dbReference type="eggNOG" id="COG5340">
    <property type="taxonomic scope" value="Bacteria"/>
</dbReference>
<sequence length="235" mass="25614">MRAEPHAGTVRGPERRRAARAVAADHDGVVSRRLLAHAGIGWADVAAEVRAERWVRHGRQTVAVHTGPLTPLAQWWRAVWEVGHGIAALDGVTALLAAGLTGYDEQLVHVSIVHHHRVAPVEGVRQHTITRRRPDEVIRAGVPRVRPAVAAIRAAHWAASDRQAALILVLTVQQRLATPAALEDVSKVVRGRRRRALVQRVLRHLRHGAQTLGEVEPEALIEQVEAALRLTSAGG</sequence>
<proteinExistence type="predicted"/>